<feature type="transmembrane region" description="Helical" evidence="1">
    <location>
        <begin position="48"/>
        <end position="66"/>
    </location>
</feature>
<protein>
    <submittedName>
        <fullName evidence="2">Uncharacterized protein</fullName>
    </submittedName>
</protein>
<organism evidence="2 3">
    <name type="scientific">Hymenobacter ruricola</name>
    <dbReference type="NCBI Taxonomy" id="2791023"/>
    <lineage>
        <taxon>Bacteria</taxon>
        <taxon>Pseudomonadati</taxon>
        <taxon>Bacteroidota</taxon>
        <taxon>Cytophagia</taxon>
        <taxon>Cytophagales</taxon>
        <taxon>Hymenobacteraceae</taxon>
        <taxon>Hymenobacter</taxon>
    </lineage>
</organism>
<keyword evidence="1" id="KW-0472">Membrane</keyword>
<proteinExistence type="predicted"/>
<evidence type="ECO:0000313" key="2">
    <source>
        <dbReference type="EMBL" id="MBF9220148.1"/>
    </source>
</evidence>
<accession>A0ABS0HZM3</accession>
<dbReference type="Proteomes" id="UP000618931">
    <property type="component" value="Unassembled WGS sequence"/>
</dbReference>
<keyword evidence="3" id="KW-1185">Reference proteome</keyword>
<sequence length="177" mass="19712">MDLLGTLFFLYILFAFGSGAIGLLMLLLNRNGSRSRPAAVHRSHFFLLPLYLLLLAAAGSGLWGWYTDATYFTPARADLVGQYVVDKEHSDANLESTVSLTLNADSTYVLTSSLMHPSRGTWAMPNWESPPFEPALVLSRPDDFYQVVVIRQAQTFRLGIQGRDPDDTSVLALKKRE</sequence>
<reference evidence="2 3" key="1">
    <citation type="submission" date="2020-11" db="EMBL/GenBank/DDBJ databases">
        <authorList>
            <person name="Kim M.K."/>
        </authorList>
    </citation>
    <scope>NUCLEOTIDE SEQUENCE [LARGE SCALE GENOMIC DNA]</scope>
    <source>
        <strain evidence="2 3">BT662</strain>
    </source>
</reference>
<feature type="transmembrane region" description="Helical" evidence="1">
    <location>
        <begin position="6"/>
        <end position="28"/>
    </location>
</feature>
<dbReference type="EMBL" id="JADQDM010000001">
    <property type="protein sequence ID" value="MBF9220148.1"/>
    <property type="molecule type" value="Genomic_DNA"/>
</dbReference>
<evidence type="ECO:0000256" key="1">
    <source>
        <dbReference type="SAM" id="Phobius"/>
    </source>
</evidence>
<comment type="caution">
    <text evidence="2">The sequence shown here is derived from an EMBL/GenBank/DDBJ whole genome shotgun (WGS) entry which is preliminary data.</text>
</comment>
<keyword evidence="1" id="KW-1133">Transmembrane helix</keyword>
<name>A0ABS0HZM3_9BACT</name>
<gene>
    <name evidence="2" type="ORF">I2H31_03440</name>
</gene>
<evidence type="ECO:0000313" key="3">
    <source>
        <dbReference type="Proteomes" id="UP000618931"/>
    </source>
</evidence>
<dbReference type="RefSeq" id="WP_196291588.1">
    <property type="nucleotide sequence ID" value="NZ_JADQDM010000001.1"/>
</dbReference>
<keyword evidence="1" id="KW-0812">Transmembrane</keyword>